<dbReference type="Proteomes" id="UP000677913">
    <property type="component" value="Unassembled WGS sequence"/>
</dbReference>
<accession>A0A8J7WR37</accession>
<evidence type="ECO:0008006" key="4">
    <source>
        <dbReference type="Google" id="ProtNLM"/>
    </source>
</evidence>
<dbReference type="EMBL" id="JAGSXH010000246">
    <property type="protein sequence ID" value="MBS2966986.1"/>
    <property type="molecule type" value="Genomic_DNA"/>
</dbReference>
<keyword evidence="1" id="KW-0732">Signal</keyword>
<evidence type="ECO:0000256" key="1">
    <source>
        <dbReference type="SAM" id="SignalP"/>
    </source>
</evidence>
<dbReference type="RefSeq" id="WP_211472576.1">
    <property type="nucleotide sequence ID" value="NZ_JAGSXH010000246.1"/>
</dbReference>
<name>A0A8J7WR37_9ACTN</name>
<proteinExistence type="predicted"/>
<sequence>MKTAFKAVAPLALLALPALTSGTAFADAAGSTTYTAQLSPVPLNNQNSASGSLTLSLNGSTATIHEQVSGLAATFMNAPYPHVQHIHGGAMGTCPTASADTNGDGVISTVEGQPAYGPIRTTLSVTGDTSPAAGTDLKIAPSGASFTYDRTITLDSATLDSIHKGIAVIVVHGLDPATAPKAASTEKSELVPSLPLAATSPALCGKLVAMPTGAAATGGGASQHTVNGGELAGGAGMLTAAGALLFLRRRRALGNR</sequence>
<keyword evidence="3" id="KW-1185">Reference proteome</keyword>
<evidence type="ECO:0000313" key="2">
    <source>
        <dbReference type="EMBL" id="MBS2966986.1"/>
    </source>
</evidence>
<gene>
    <name evidence="2" type="ORF">KGA66_28390</name>
</gene>
<comment type="caution">
    <text evidence="2">The sequence shown here is derived from an EMBL/GenBank/DDBJ whole genome shotgun (WGS) entry which is preliminary data.</text>
</comment>
<feature type="chain" id="PRO_5035212701" description="CHRD domain-containing protein" evidence="1">
    <location>
        <begin position="27"/>
        <end position="256"/>
    </location>
</feature>
<protein>
    <recommendedName>
        <fullName evidence="4">CHRD domain-containing protein</fullName>
    </recommendedName>
</protein>
<dbReference type="AlphaFoldDB" id="A0A8J7WR37"/>
<reference evidence="2" key="1">
    <citation type="submission" date="2021-04" db="EMBL/GenBank/DDBJ databases">
        <title>Genome based classification of Actinospica acidithermotolerans sp. nov., an actinobacterium isolated from an Indonesian hot spring.</title>
        <authorList>
            <person name="Kusuma A.B."/>
            <person name="Putra K.E."/>
            <person name="Nafisah S."/>
            <person name="Loh J."/>
            <person name="Nouioui I."/>
            <person name="Goodfellow M."/>
        </authorList>
    </citation>
    <scope>NUCLEOTIDE SEQUENCE</scope>
    <source>
        <strain evidence="2">DSM 45618</strain>
    </source>
</reference>
<evidence type="ECO:0000313" key="3">
    <source>
        <dbReference type="Proteomes" id="UP000677913"/>
    </source>
</evidence>
<feature type="signal peptide" evidence="1">
    <location>
        <begin position="1"/>
        <end position="26"/>
    </location>
</feature>
<organism evidence="2 3">
    <name type="scientific">Actinocrinis puniceicyclus</name>
    <dbReference type="NCBI Taxonomy" id="977794"/>
    <lineage>
        <taxon>Bacteria</taxon>
        <taxon>Bacillati</taxon>
        <taxon>Actinomycetota</taxon>
        <taxon>Actinomycetes</taxon>
        <taxon>Catenulisporales</taxon>
        <taxon>Actinospicaceae</taxon>
        <taxon>Actinocrinis</taxon>
    </lineage>
</organism>